<dbReference type="GO" id="GO:0031902">
    <property type="term" value="C:late endosome membrane"/>
    <property type="evidence" value="ECO:0007669"/>
    <property type="project" value="TreeGrafter"/>
</dbReference>
<keyword evidence="1" id="KW-0732">Signal</keyword>
<dbReference type="OMA" id="MAHRVEA"/>
<dbReference type="GO" id="GO:0005794">
    <property type="term" value="C:Golgi apparatus"/>
    <property type="evidence" value="ECO:0007669"/>
    <property type="project" value="TreeGrafter"/>
</dbReference>
<dbReference type="GO" id="GO:0005886">
    <property type="term" value="C:plasma membrane"/>
    <property type="evidence" value="ECO:0007669"/>
    <property type="project" value="TreeGrafter"/>
</dbReference>
<dbReference type="OrthoDB" id="6352234at2759"/>
<dbReference type="GO" id="GO:0016197">
    <property type="term" value="P:endosomal transport"/>
    <property type="evidence" value="ECO:0007669"/>
    <property type="project" value="TreeGrafter"/>
</dbReference>
<keyword evidence="4" id="KW-1185">Reference proteome</keyword>
<dbReference type="GO" id="GO:0006888">
    <property type="term" value="P:endoplasmic reticulum to Golgi vesicle-mediated transport"/>
    <property type="evidence" value="ECO:0007669"/>
    <property type="project" value="TreeGrafter"/>
</dbReference>
<feature type="signal peptide" evidence="1">
    <location>
        <begin position="1"/>
        <end position="20"/>
    </location>
</feature>
<evidence type="ECO:0000256" key="1">
    <source>
        <dbReference type="SAM" id="SignalP"/>
    </source>
</evidence>
<dbReference type="InterPro" id="IPR053202">
    <property type="entry name" value="EGF_Rcpt_Signaling_Reg"/>
</dbReference>
<evidence type="ECO:0000313" key="4">
    <source>
        <dbReference type="Proteomes" id="UP000751190"/>
    </source>
</evidence>
<dbReference type="SUPFAM" id="SSF53335">
    <property type="entry name" value="S-adenosyl-L-methionine-dependent methyltransferases"/>
    <property type="match status" value="1"/>
</dbReference>
<dbReference type="EMBL" id="JAGTXO010000066">
    <property type="protein sequence ID" value="KAG8457613.1"/>
    <property type="molecule type" value="Genomic_DNA"/>
</dbReference>
<comment type="caution">
    <text evidence="3">The sequence shown here is derived from an EMBL/GenBank/DDBJ whole genome shotgun (WGS) entry which is preliminary data.</text>
</comment>
<evidence type="ECO:0000259" key="2">
    <source>
        <dbReference type="Pfam" id="PF05050"/>
    </source>
</evidence>
<reference evidence="3" key="1">
    <citation type="submission" date="2021-05" db="EMBL/GenBank/DDBJ databases">
        <title>The genome of the haptophyte Pavlova lutheri (Diacronema luteri, Pavlovales) - a model for lipid biosynthesis in eukaryotic algae.</title>
        <authorList>
            <person name="Hulatt C.J."/>
            <person name="Posewitz M.C."/>
        </authorList>
    </citation>
    <scope>NUCLEOTIDE SEQUENCE</scope>
    <source>
        <strain evidence="3">NIVA-4/92</strain>
    </source>
</reference>
<dbReference type="Pfam" id="PF05050">
    <property type="entry name" value="Methyltransf_21"/>
    <property type="match status" value="1"/>
</dbReference>
<dbReference type="Gene3D" id="3.40.50.150">
    <property type="entry name" value="Vaccinia Virus protein VP39"/>
    <property type="match status" value="1"/>
</dbReference>
<dbReference type="GO" id="GO:0005789">
    <property type="term" value="C:endoplasmic reticulum membrane"/>
    <property type="evidence" value="ECO:0007669"/>
    <property type="project" value="TreeGrafter"/>
</dbReference>
<evidence type="ECO:0000313" key="3">
    <source>
        <dbReference type="EMBL" id="KAG8457613.1"/>
    </source>
</evidence>
<dbReference type="InterPro" id="IPR029063">
    <property type="entry name" value="SAM-dependent_MTases_sf"/>
</dbReference>
<gene>
    <name evidence="3" type="ORF">KFE25_002277</name>
</gene>
<protein>
    <recommendedName>
        <fullName evidence="2">Methyltransferase FkbM domain-containing protein</fullName>
    </recommendedName>
</protein>
<organism evidence="3 4">
    <name type="scientific">Diacronema lutheri</name>
    <name type="common">Unicellular marine alga</name>
    <name type="synonym">Monochrysis lutheri</name>
    <dbReference type="NCBI Taxonomy" id="2081491"/>
    <lineage>
        <taxon>Eukaryota</taxon>
        <taxon>Haptista</taxon>
        <taxon>Haptophyta</taxon>
        <taxon>Pavlovophyceae</taxon>
        <taxon>Pavlovales</taxon>
        <taxon>Pavlovaceae</taxon>
        <taxon>Diacronema</taxon>
    </lineage>
</organism>
<accession>A0A8J6C7F5</accession>
<feature type="chain" id="PRO_5035246908" description="Methyltransferase FkbM domain-containing protein" evidence="1">
    <location>
        <begin position="21"/>
        <end position="284"/>
    </location>
</feature>
<dbReference type="InterPro" id="IPR006342">
    <property type="entry name" value="FkbM_mtfrase"/>
</dbReference>
<dbReference type="PANTHER" id="PTHR34009:SF2">
    <property type="entry name" value="PROTEIN STAR"/>
    <property type="match status" value="1"/>
</dbReference>
<dbReference type="PANTHER" id="PTHR34009">
    <property type="entry name" value="PROTEIN STAR"/>
    <property type="match status" value="1"/>
</dbReference>
<proteinExistence type="predicted"/>
<dbReference type="Proteomes" id="UP000751190">
    <property type="component" value="Unassembled WGS sequence"/>
</dbReference>
<feature type="domain" description="Methyltransferase FkbM" evidence="2">
    <location>
        <begin position="70"/>
        <end position="229"/>
    </location>
</feature>
<name>A0A8J6C7F5_DIALT</name>
<sequence>MAAFFLALASTSLVAEEASGFRAVHLFVGINDKPAPLPKDRRGTWHAQAGQDRIVADVFARKRDGFFVDLAANHPVYLSNTRTLERDFGWRGICIDGNPELLHELARHRSCSVVGSVVAASRDTTVTFRKFQVADWQTNSSSWEHGLSGIVSTPSWWEWLTGATAKHGDAVTTVDERAKATTLANILETFKMPHSGVDYLSLDVEGAEEEVLRTFPFGSIPIRVLTIERPKPAVRALLRKHNFTYARDVGVKLDELWLHGSMAHRVEAARAHSCPGRSCVVDHD</sequence>
<dbReference type="AlphaFoldDB" id="A0A8J6C7F5"/>